<dbReference type="InterPro" id="IPR029063">
    <property type="entry name" value="SAM-dependent_MTases_sf"/>
</dbReference>
<dbReference type="Gene3D" id="3.40.50.720">
    <property type="entry name" value="NAD(P)-binding Rossmann-like Domain"/>
    <property type="match status" value="1"/>
</dbReference>
<dbReference type="SUPFAM" id="SSF53901">
    <property type="entry name" value="Thiolase-like"/>
    <property type="match status" value="1"/>
</dbReference>
<dbReference type="InterPro" id="IPR016036">
    <property type="entry name" value="Malonyl_transacylase_ACP-bd"/>
</dbReference>
<evidence type="ECO:0000256" key="1">
    <source>
        <dbReference type="ARBA" id="ARBA00022450"/>
    </source>
</evidence>
<dbReference type="InterPro" id="IPR049552">
    <property type="entry name" value="PKS_DH_N"/>
</dbReference>
<dbReference type="InterPro" id="IPR013149">
    <property type="entry name" value="ADH-like_C"/>
</dbReference>
<dbReference type="Gene3D" id="3.30.70.3290">
    <property type="match status" value="1"/>
</dbReference>
<evidence type="ECO:0000256" key="7">
    <source>
        <dbReference type="PROSITE-ProRule" id="PRU01363"/>
    </source>
</evidence>
<dbReference type="InterPro" id="IPR050091">
    <property type="entry name" value="PKS_NRPS_Biosynth_Enz"/>
</dbReference>
<comment type="caution">
    <text evidence="11">The sequence shown here is derived from an EMBL/GenBank/DDBJ whole genome shotgun (WGS) entry which is preliminary data.</text>
</comment>
<dbReference type="CDD" id="cd05195">
    <property type="entry name" value="enoyl_red"/>
    <property type="match status" value="1"/>
</dbReference>
<dbReference type="CDD" id="cd02440">
    <property type="entry name" value="AdoMet_MTases"/>
    <property type="match status" value="1"/>
</dbReference>
<evidence type="ECO:0000256" key="3">
    <source>
        <dbReference type="ARBA" id="ARBA00022679"/>
    </source>
</evidence>
<keyword evidence="2" id="KW-0597">Phosphoprotein</keyword>
<protein>
    <recommendedName>
        <fullName evidence="13">Polyketide synthase</fullName>
    </recommendedName>
</protein>
<dbReference type="Gene3D" id="3.40.47.10">
    <property type="match status" value="1"/>
</dbReference>
<dbReference type="InterPro" id="IPR009081">
    <property type="entry name" value="PP-bd_ACP"/>
</dbReference>
<dbReference type="Pfam" id="PF08240">
    <property type="entry name" value="ADH_N"/>
    <property type="match status" value="1"/>
</dbReference>
<dbReference type="SMART" id="SM00822">
    <property type="entry name" value="PKS_KR"/>
    <property type="match status" value="1"/>
</dbReference>
<dbReference type="Gene3D" id="3.40.366.10">
    <property type="entry name" value="Malonyl-Coenzyme A Acyl Carrier Protein, domain 2"/>
    <property type="match status" value="1"/>
</dbReference>
<dbReference type="SUPFAM" id="SSF53335">
    <property type="entry name" value="S-adenosyl-L-methionine-dependent methyltransferases"/>
    <property type="match status" value="1"/>
</dbReference>
<keyword evidence="3" id="KW-0808">Transferase</keyword>
<dbReference type="Gene3D" id="3.10.129.110">
    <property type="entry name" value="Polyketide synthase dehydratase"/>
    <property type="match status" value="1"/>
</dbReference>
<dbReference type="InterPro" id="IPR036291">
    <property type="entry name" value="NAD(P)-bd_dom_sf"/>
</dbReference>
<evidence type="ECO:0000259" key="8">
    <source>
        <dbReference type="PROSITE" id="PS50075"/>
    </source>
</evidence>
<keyword evidence="4" id="KW-0521">NADP</keyword>
<feature type="region of interest" description="N-terminal hotdog fold" evidence="7">
    <location>
        <begin position="958"/>
        <end position="1091"/>
    </location>
</feature>
<dbReference type="InterPro" id="IPR013968">
    <property type="entry name" value="PKS_KR"/>
</dbReference>
<dbReference type="PROSITE" id="PS52019">
    <property type="entry name" value="PKS_MFAS_DH"/>
    <property type="match status" value="1"/>
</dbReference>
<dbReference type="Pfam" id="PF00698">
    <property type="entry name" value="Acyl_transf_1"/>
    <property type="match status" value="1"/>
</dbReference>
<reference evidence="11 12" key="1">
    <citation type="journal article" date="2023" name="G3 (Bethesda)">
        <title>A chromosome-level genome assembly of Zasmidium syzygii isolated from banana leaves.</title>
        <authorList>
            <person name="van Westerhoven A.C."/>
            <person name="Mehrabi R."/>
            <person name="Talebi R."/>
            <person name="Steentjes M.B.F."/>
            <person name="Corcolon B."/>
            <person name="Chong P.A."/>
            <person name="Kema G.H.J."/>
            <person name="Seidl M.F."/>
        </authorList>
    </citation>
    <scope>NUCLEOTIDE SEQUENCE [LARGE SCALE GENOMIC DNA]</scope>
    <source>
        <strain evidence="11 12">P124</strain>
    </source>
</reference>
<dbReference type="InterPro" id="IPR014031">
    <property type="entry name" value="Ketoacyl_synth_C"/>
</dbReference>
<dbReference type="SMART" id="SM00826">
    <property type="entry name" value="PKS_DH"/>
    <property type="match status" value="1"/>
</dbReference>
<feature type="region of interest" description="C-terminal hotdog fold" evidence="7">
    <location>
        <begin position="1107"/>
        <end position="1265"/>
    </location>
</feature>
<name>A0ABR0EY86_ZASCE</name>
<dbReference type="SMART" id="SM00823">
    <property type="entry name" value="PKS_PP"/>
    <property type="match status" value="1"/>
</dbReference>
<evidence type="ECO:0000256" key="6">
    <source>
        <dbReference type="ARBA" id="ARBA00023315"/>
    </source>
</evidence>
<dbReference type="EMBL" id="JAXOVC010000001">
    <property type="protein sequence ID" value="KAK4506626.1"/>
    <property type="molecule type" value="Genomic_DNA"/>
</dbReference>
<dbReference type="InterPro" id="IPR020843">
    <property type="entry name" value="ER"/>
</dbReference>
<evidence type="ECO:0000313" key="12">
    <source>
        <dbReference type="Proteomes" id="UP001305779"/>
    </source>
</evidence>
<dbReference type="CDD" id="cd00833">
    <property type="entry name" value="PKS"/>
    <property type="match status" value="1"/>
</dbReference>
<dbReference type="InterPro" id="IPR049900">
    <property type="entry name" value="PKS_mFAS_DH"/>
</dbReference>
<dbReference type="InterPro" id="IPR049551">
    <property type="entry name" value="PKS_DH_C"/>
</dbReference>
<dbReference type="SUPFAM" id="SSF51735">
    <property type="entry name" value="NAD(P)-binding Rossmann-fold domains"/>
    <property type="match status" value="2"/>
</dbReference>
<organism evidence="11 12">
    <name type="scientific">Zasmidium cellare</name>
    <name type="common">Wine cellar mold</name>
    <name type="synonym">Racodium cellare</name>
    <dbReference type="NCBI Taxonomy" id="395010"/>
    <lineage>
        <taxon>Eukaryota</taxon>
        <taxon>Fungi</taxon>
        <taxon>Dikarya</taxon>
        <taxon>Ascomycota</taxon>
        <taxon>Pezizomycotina</taxon>
        <taxon>Dothideomycetes</taxon>
        <taxon>Dothideomycetidae</taxon>
        <taxon>Mycosphaerellales</taxon>
        <taxon>Mycosphaerellaceae</taxon>
        <taxon>Zasmidium</taxon>
    </lineage>
</organism>
<dbReference type="InterPro" id="IPR001227">
    <property type="entry name" value="Ac_transferase_dom_sf"/>
</dbReference>
<dbReference type="SMART" id="SM00825">
    <property type="entry name" value="PKS_KS"/>
    <property type="match status" value="1"/>
</dbReference>
<dbReference type="PANTHER" id="PTHR43775:SF29">
    <property type="entry name" value="ASPERFURANONE POLYKETIDE SYNTHASE AFOG-RELATED"/>
    <property type="match status" value="1"/>
</dbReference>
<dbReference type="InterPro" id="IPR011032">
    <property type="entry name" value="GroES-like_sf"/>
</dbReference>
<evidence type="ECO:0000256" key="2">
    <source>
        <dbReference type="ARBA" id="ARBA00022553"/>
    </source>
</evidence>
<dbReference type="Pfam" id="PF00107">
    <property type="entry name" value="ADH_zinc_N"/>
    <property type="match status" value="1"/>
</dbReference>
<dbReference type="Pfam" id="PF21089">
    <property type="entry name" value="PKS_DH_N"/>
    <property type="match status" value="1"/>
</dbReference>
<dbReference type="Gene3D" id="3.40.50.150">
    <property type="entry name" value="Vaccinia Virus protein VP39"/>
    <property type="match status" value="1"/>
</dbReference>
<dbReference type="InterPro" id="IPR020807">
    <property type="entry name" value="PKS_DH"/>
</dbReference>
<proteinExistence type="predicted"/>
<dbReference type="Pfam" id="PF02801">
    <property type="entry name" value="Ketoacyl-synt_C"/>
    <property type="match status" value="1"/>
</dbReference>
<dbReference type="PROSITE" id="PS50075">
    <property type="entry name" value="CARRIER"/>
    <property type="match status" value="1"/>
</dbReference>
<dbReference type="InterPro" id="IPR016035">
    <property type="entry name" value="Acyl_Trfase/lysoPLipase"/>
</dbReference>
<dbReference type="PROSITE" id="PS52004">
    <property type="entry name" value="KS3_2"/>
    <property type="match status" value="1"/>
</dbReference>
<dbReference type="SUPFAM" id="SSF55048">
    <property type="entry name" value="Probable ACP-binding domain of malonyl-CoA ACP transacylase"/>
    <property type="match status" value="1"/>
</dbReference>
<dbReference type="InterPro" id="IPR042104">
    <property type="entry name" value="PKS_dehydratase_sf"/>
</dbReference>
<dbReference type="InterPro" id="IPR014030">
    <property type="entry name" value="Ketoacyl_synth_N"/>
</dbReference>
<gene>
    <name evidence="11" type="ORF">PRZ48_000358</name>
</gene>
<evidence type="ECO:0000256" key="5">
    <source>
        <dbReference type="ARBA" id="ARBA00023268"/>
    </source>
</evidence>
<dbReference type="Proteomes" id="UP001305779">
    <property type="component" value="Unassembled WGS sequence"/>
</dbReference>
<dbReference type="Gene3D" id="3.90.180.10">
    <property type="entry name" value="Medium-chain alcohol dehydrogenases, catalytic domain"/>
    <property type="match status" value="1"/>
</dbReference>
<dbReference type="SMART" id="SM00827">
    <property type="entry name" value="PKS_AT"/>
    <property type="match status" value="1"/>
</dbReference>
<evidence type="ECO:0000259" key="10">
    <source>
        <dbReference type="PROSITE" id="PS52019"/>
    </source>
</evidence>
<evidence type="ECO:0000256" key="4">
    <source>
        <dbReference type="ARBA" id="ARBA00022857"/>
    </source>
</evidence>
<dbReference type="Pfam" id="PF08242">
    <property type="entry name" value="Methyltransf_12"/>
    <property type="match status" value="1"/>
</dbReference>
<dbReference type="Pfam" id="PF00550">
    <property type="entry name" value="PP-binding"/>
    <property type="match status" value="1"/>
</dbReference>
<dbReference type="Pfam" id="PF08659">
    <property type="entry name" value="KR"/>
    <property type="match status" value="1"/>
</dbReference>
<sequence length="2551" mass="278585">MEPASDPIVVVGFAARLPQDANTTEGFWSILREARNTSTEVPSERMNMDAFYHQNNERPDTCNVRRANFITGDVGAFDAPFFSITSVEAESMDPQQRVLLETSYHALENAGLPLEQVNESDTGVYIAASNRDYEVMLYRDLEQTPKYMGTGVGTSLLSNRLSWFFDFRGPSISMDTACSGSLTALHVACQALKGGEIDMAIVGGVSLILAPDASMVQLSTLGFLSPDGISYAFDSRANGYAKGEGAGVVVLKRLSKAIENNDTIRAVVRATSINQDGRTPGITQPSKDAQTSNILRAYHDNGLNLDDTGAFEAHGTGTATGDPIEAEAIYSAFGRQLNKSLHIGSLKANIGHLEAAAGVAALIKSILVLEKGILPPNACFEKPNPNIPLEEWGVKKQFLRQSIPFPCNTDALRRISINNFGYGGSNAHAVVDDAVSLQRSTLAALKHCTANHTGQGRLLNGDDEILDSKLPPVLVLSAKDQHSLQEEIRLYEEYLESLDLVNHQSKDDCLRNLVYTLSARRSDFPWKAHCVLESITYPQKDIEHKFSAPLRSSDVPSISLVFTGQGAHWCGMTEGLFEHPTFVNSISLANEALKTAGCPFDLREELLRDQTTSRLDEPVMSQTLCTALQLALVDVLLSWGVRPVAVAGHSSGEIAAAYCAGALSRANAIRIAYFRGRVVQDLHKSGTSRGGMLAVAISEDEIEEYLEEACKSSGGKIEIGCVNSPNNVTVTGDIKGLDVLQSLMEEKGIFARRLNVSIAYHSRHLQAVAEEYRALLTRDIHYADDLNTGIVDLDEKPLMFSSLTGDLADLKALSSPEYWVSNLLSKVQFTQAMQKTILATAKSKQSSGKNIFVEIGPHGALSRSIKDAFATVGASEDVSYLTSLTRVNNPTVSLATLAGTLRCHGVPIDLVKVSSPNRPLDRLMALPDLPKYPFNHTKTYWCESHLSRKQRLRTHARHELLGTREVDFNPLQPRWRNLIRMSEHPWIRDHQLGGSKLYPAAGMLVMALEAARQMEGRDELVRAYQFEDVVFPSALLVPQEGDVIEARVQLEPHGRTASDTAHTFDFVVYGSVHDTWVEACRGMVTVLYDTLAGASQGSTLVARDENTGWEKVDKSQFYANISPMGYTLGPAFQGLSNLMHTGDGRAKSNIVLDDWINRVDDAPTLVSHVIHPVDLDAMLQTTVLAQSHGGLESIPLLVPTAIRSLWISSSLLQRQHGSSVQVHTRRTFTGLGESDFDLASVSPAGEVVMLSQGFRQTYLPDSPHNTTQSDRTAAKKLNYFIEWKADVDLMDVDRLETLCRNAPDCVLPSDAYVDQQELIAQFYLKLALDQISEADVEKMPEHHKKYMQWARHSFSQETLDSLGASNPDNEGLFGSEQQRLDFLERVGETGADSRLTVEVAQKLLSILRSETDALELLFSGTLAADAYASSAFTLPVKRTLPFIDLLAHKNPSLSVLEIGAGTGAVTKHVLEVLTNYTTSPGQEADIPRYAKYTFSDISPAFFEAARQAFQKFSAIQYATLDIERDPATQGFTAHEYDLIVCNLVLHATSDLRRALANVRSLLRPNGKLVLIEPTSFSSLRTPFTFGLLEGWWLSCEPERQWGPCLDIGHWDEFLRETGFSGVDVGIPDHEDARHQYSSIISTAVVEAPAPARSVVDDQPVSVVVADHSQLQRDIATSIVGKVPARVVLQSDLSGSFAQPSHWISLLELEDAYFSNVTDDSWNAFKNLILNAESVLWVTKSPVSDDYDPVGGTTNGVVRALSSEFPDIKFTNLALVLSSPHDMATEIHKVWQRQVLGEMLEPEYSQQDGVLCISRLLADGHLNRKIQDATKGGEAVPAKWSADGRPLDLCMGTSGLLDTFRFKDDDLYYEPLRPGEVEVQVMATGLNFKDTLLASGRIAGQALGFEFSGVVSRTGPEVSFQVGERVCGCTLTGAFKTFARTDSSAVMRIPSTMAFSVAAALPIAYATAYYSLITLANLQEGESVLIHSGAGGVGQAAIQLAQRVNAKVFATVGTDEKRAFLQERYKIPAEHIFSSRSSKFLSELKVLEPAGVDVVLNSLAGDKQAASLKCLAPLGRFIELGKGGMSGGSKRLSLTPFANNISFSSVSLDVVMANSKPLMRRIMDAVSALCQTEDRPISAPYPLHICGVGQIEDAFRYLQDGQHSGKVVVDMKVDDLVPVLPSQRPTYYFRHDATYVIAGGLGGLGRSIIQWMVDRHAKHFLILSRSGPEKNNDALELLNRLSRTGIIIKYIPCDIADPQALQAALATTLPPIRGCINATMVLHDSTLPNMTAHSFQSVLRPKLEGTLNLSHALPHSLDFLLLLSSIASVTGSRGQANYAAANTFQDAFAAHTDRRCVSLNLGAIRSVGYAAEHDLQSTLRQSGFEGVSKAEFFALLSHACDPDTRSVHIVSGLASAETFSPREFQAVYWTGKPMFKTLVQLSNIKSSTHTTQSSQPPHITTFSLMAAASGLQEVEGIVLSALLDRLTRLLAIPAAEIETRRPLQAFAIDSLVSLELRYWISRELKAEVSVLEIMGAGGLEELGGMVARRAKI</sequence>
<dbReference type="PANTHER" id="PTHR43775">
    <property type="entry name" value="FATTY ACID SYNTHASE"/>
    <property type="match status" value="1"/>
</dbReference>
<evidence type="ECO:0000313" key="11">
    <source>
        <dbReference type="EMBL" id="KAK4506626.1"/>
    </source>
</evidence>
<dbReference type="InterPro" id="IPR016039">
    <property type="entry name" value="Thiolase-like"/>
</dbReference>
<dbReference type="InterPro" id="IPR014043">
    <property type="entry name" value="Acyl_transferase_dom"/>
</dbReference>
<feature type="domain" description="Carrier" evidence="8">
    <location>
        <begin position="2472"/>
        <end position="2549"/>
    </location>
</feature>
<keyword evidence="1" id="KW-0596">Phosphopantetheine</keyword>
<dbReference type="InterPro" id="IPR013217">
    <property type="entry name" value="Methyltransf_12"/>
</dbReference>
<dbReference type="InterPro" id="IPR056501">
    <property type="entry name" value="NAD-bd_HRPKS_sdrA"/>
</dbReference>
<dbReference type="Pfam" id="PF14765">
    <property type="entry name" value="PS-DH"/>
    <property type="match status" value="1"/>
</dbReference>
<dbReference type="SUPFAM" id="SSF47336">
    <property type="entry name" value="ACP-like"/>
    <property type="match status" value="1"/>
</dbReference>
<feature type="active site" description="Proton acceptor; for dehydratase activity" evidence="7">
    <location>
        <position position="990"/>
    </location>
</feature>
<dbReference type="SUPFAM" id="SSF52151">
    <property type="entry name" value="FabD/lysophospholipase-like"/>
    <property type="match status" value="1"/>
</dbReference>
<keyword evidence="6" id="KW-0012">Acyltransferase</keyword>
<evidence type="ECO:0008006" key="13">
    <source>
        <dbReference type="Google" id="ProtNLM"/>
    </source>
</evidence>
<dbReference type="InterPro" id="IPR020841">
    <property type="entry name" value="PKS_Beta-ketoAc_synthase_dom"/>
</dbReference>
<dbReference type="Pfam" id="PF00109">
    <property type="entry name" value="ketoacyl-synt"/>
    <property type="match status" value="1"/>
</dbReference>
<feature type="active site" description="Proton donor; for dehydratase activity" evidence="7">
    <location>
        <position position="1176"/>
    </location>
</feature>
<evidence type="ECO:0000259" key="9">
    <source>
        <dbReference type="PROSITE" id="PS52004"/>
    </source>
</evidence>
<dbReference type="SMART" id="SM00829">
    <property type="entry name" value="PKS_ER"/>
    <property type="match status" value="1"/>
</dbReference>
<dbReference type="InterPro" id="IPR057326">
    <property type="entry name" value="KR_dom"/>
</dbReference>
<dbReference type="InterPro" id="IPR036736">
    <property type="entry name" value="ACP-like_sf"/>
</dbReference>
<accession>A0ABR0EY86</accession>
<dbReference type="InterPro" id="IPR013154">
    <property type="entry name" value="ADH-like_N"/>
</dbReference>
<feature type="domain" description="Ketosynthase family 3 (KS3)" evidence="9">
    <location>
        <begin position="5"/>
        <end position="433"/>
    </location>
</feature>
<keyword evidence="12" id="KW-1185">Reference proteome</keyword>
<dbReference type="Pfam" id="PF23114">
    <property type="entry name" value="NAD-bd_HRPKS_sdrA"/>
    <property type="match status" value="1"/>
</dbReference>
<keyword evidence="5" id="KW-0511">Multifunctional enzyme</keyword>
<feature type="domain" description="PKS/mFAS DH" evidence="10">
    <location>
        <begin position="958"/>
        <end position="1265"/>
    </location>
</feature>
<dbReference type="SUPFAM" id="SSF50129">
    <property type="entry name" value="GroES-like"/>
    <property type="match status" value="1"/>
</dbReference>
<dbReference type="InterPro" id="IPR020806">
    <property type="entry name" value="PKS_PP-bd"/>
</dbReference>